<evidence type="ECO:0000256" key="1">
    <source>
        <dbReference type="SAM" id="Coils"/>
    </source>
</evidence>
<dbReference type="Proteomes" id="UP001430377">
    <property type="component" value="Unassembled WGS sequence"/>
</dbReference>
<feature type="coiled-coil region" evidence="1">
    <location>
        <begin position="225"/>
        <end position="290"/>
    </location>
</feature>
<sequence length="295" mass="33066">MGDTDHHRKAERILLALDQQDGPVLTSDVVSAAGLNKTQQVHYRCTGGYHNALVDAGQVQKIAPEPGGEAKWLITELGERWVKANYDDIKIPQTEEEAINVCQRALSTAKAAKSTAATVQGKFTPLKSEVHEALETIKEVQAETEEMVESTEDRAQDAAEEAALTAVQDLEEQIKSVKESKEEDLQDVKRTQRDLETDVGKLQEYVDEVKVRVLKDFATEMRVDVEVNSGKISNLNDRVDELEEEISRHDRQISRLENKVDKLDSTIEDLKRRLDNVEDTQEELAEAQDASLFGL</sequence>
<gene>
    <name evidence="2" type="ORF">EGH21_21715</name>
</gene>
<keyword evidence="3" id="KW-1185">Reference proteome</keyword>
<organism evidence="2 3">
    <name type="scientific">Haloarcula rubra</name>
    <dbReference type="NCBI Taxonomy" id="2487747"/>
    <lineage>
        <taxon>Archaea</taxon>
        <taxon>Methanobacteriati</taxon>
        <taxon>Methanobacteriota</taxon>
        <taxon>Stenosarchaea group</taxon>
        <taxon>Halobacteria</taxon>
        <taxon>Halobacteriales</taxon>
        <taxon>Haloarculaceae</taxon>
        <taxon>Haloarcula</taxon>
    </lineage>
</organism>
<dbReference type="AlphaFoldDB" id="A0AAW4PZJ5"/>
<protein>
    <recommendedName>
        <fullName evidence="4">KfrA N-terminal DNA-binding domain-containing protein</fullName>
    </recommendedName>
</protein>
<evidence type="ECO:0008006" key="4">
    <source>
        <dbReference type="Google" id="ProtNLM"/>
    </source>
</evidence>
<keyword evidence="1" id="KW-0175">Coiled coil</keyword>
<accession>A0AAW4PZJ5</accession>
<comment type="caution">
    <text evidence="2">The sequence shown here is derived from an EMBL/GenBank/DDBJ whole genome shotgun (WGS) entry which is preliminary data.</text>
</comment>
<dbReference type="EMBL" id="RKLR01000017">
    <property type="protein sequence ID" value="MBX0325642.1"/>
    <property type="molecule type" value="Genomic_DNA"/>
</dbReference>
<proteinExistence type="predicted"/>
<evidence type="ECO:0000313" key="3">
    <source>
        <dbReference type="Proteomes" id="UP001430377"/>
    </source>
</evidence>
<dbReference type="Gene3D" id="1.20.5.340">
    <property type="match status" value="1"/>
</dbReference>
<dbReference type="RefSeq" id="WP_220620506.1">
    <property type="nucleotide sequence ID" value="NZ_RKLR01000017.1"/>
</dbReference>
<reference evidence="2 3" key="1">
    <citation type="submission" date="2021-06" db="EMBL/GenBank/DDBJ databases">
        <title>Halomicroarcula sp. a new haloarchaeum isolated from saline soil.</title>
        <authorList>
            <person name="Duran-Viseras A."/>
            <person name="Sanchez-Porro C."/>
            <person name="Ventosa A."/>
        </authorList>
    </citation>
    <scope>NUCLEOTIDE SEQUENCE [LARGE SCALE GENOMIC DNA]</scope>
    <source>
        <strain evidence="2 3">F13</strain>
    </source>
</reference>
<name>A0AAW4PZJ5_9EURY</name>
<feature type="coiled-coil region" evidence="1">
    <location>
        <begin position="134"/>
        <end position="198"/>
    </location>
</feature>
<evidence type="ECO:0000313" key="2">
    <source>
        <dbReference type="EMBL" id="MBX0325642.1"/>
    </source>
</evidence>